<comment type="caution">
    <text evidence="1">The sequence shown here is derived from an EMBL/GenBank/DDBJ whole genome shotgun (WGS) entry which is preliminary data.</text>
</comment>
<reference evidence="2" key="1">
    <citation type="journal article" date="2022" name="Mol. Ecol. Resour.">
        <title>The genomes of chicory, endive, great burdock and yacon provide insights into Asteraceae palaeo-polyploidization history and plant inulin production.</title>
        <authorList>
            <person name="Fan W."/>
            <person name="Wang S."/>
            <person name="Wang H."/>
            <person name="Wang A."/>
            <person name="Jiang F."/>
            <person name="Liu H."/>
            <person name="Zhao H."/>
            <person name="Xu D."/>
            <person name="Zhang Y."/>
        </authorList>
    </citation>
    <scope>NUCLEOTIDE SEQUENCE [LARGE SCALE GENOMIC DNA]</scope>
    <source>
        <strain evidence="2">cv. Punajuju</strain>
    </source>
</reference>
<name>A0ACB9D1H9_CICIN</name>
<gene>
    <name evidence="1" type="ORF">L2E82_30881</name>
</gene>
<protein>
    <submittedName>
        <fullName evidence="1">Uncharacterized protein</fullName>
    </submittedName>
</protein>
<organism evidence="1 2">
    <name type="scientific">Cichorium intybus</name>
    <name type="common">Chicory</name>
    <dbReference type="NCBI Taxonomy" id="13427"/>
    <lineage>
        <taxon>Eukaryota</taxon>
        <taxon>Viridiplantae</taxon>
        <taxon>Streptophyta</taxon>
        <taxon>Embryophyta</taxon>
        <taxon>Tracheophyta</taxon>
        <taxon>Spermatophyta</taxon>
        <taxon>Magnoliopsida</taxon>
        <taxon>eudicotyledons</taxon>
        <taxon>Gunneridae</taxon>
        <taxon>Pentapetalae</taxon>
        <taxon>asterids</taxon>
        <taxon>campanulids</taxon>
        <taxon>Asterales</taxon>
        <taxon>Asteraceae</taxon>
        <taxon>Cichorioideae</taxon>
        <taxon>Cichorieae</taxon>
        <taxon>Cichoriinae</taxon>
        <taxon>Cichorium</taxon>
    </lineage>
</organism>
<keyword evidence="2" id="KW-1185">Reference proteome</keyword>
<evidence type="ECO:0000313" key="1">
    <source>
        <dbReference type="EMBL" id="KAI3740452.1"/>
    </source>
</evidence>
<sequence>MNFLYSLLTCNYPSKMHNLFVFFLPFLFCNPYAELEQEITGGWSPIVNQEITGGWSPIDNVNEPLVVNLGKFAVDENNKNDGGSLKFKNVVNGQSQNVAGINYNLTITATDGSVENKYEAFILDKPWMEVRELVSFKGPV</sequence>
<proteinExistence type="predicted"/>
<dbReference type="Proteomes" id="UP001055811">
    <property type="component" value="Linkage Group LG05"/>
</dbReference>
<dbReference type="EMBL" id="CM042013">
    <property type="protein sequence ID" value="KAI3740452.1"/>
    <property type="molecule type" value="Genomic_DNA"/>
</dbReference>
<accession>A0ACB9D1H9</accession>
<evidence type="ECO:0000313" key="2">
    <source>
        <dbReference type="Proteomes" id="UP001055811"/>
    </source>
</evidence>
<reference evidence="1 2" key="2">
    <citation type="journal article" date="2022" name="Mol. Ecol. Resour.">
        <title>The genomes of chicory, endive, great burdock and yacon provide insights into Asteraceae paleo-polyploidization history and plant inulin production.</title>
        <authorList>
            <person name="Fan W."/>
            <person name="Wang S."/>
            <person name="Wang H."/>
            <person name="Wang A."/>
            <person name="Jiang F."/>
            <person name="Liu H."/>
            <person name="Zhao H."/>
            <person name="Xu D."/>
            <person name="Zhang Y."/>
        </authorList>
    </citation>
    <scope>NUCLEOTIDE SEQUENCE [LARGE SCALE GENOMIC DNA]</scope>
    <source>
        <strain evidence="2">cv. Punajuju</strain>
        <tissue evidence="1">Leaves</tissue>
    </source>
</reference>